<evidence type="ECO:0000256" key="5">
    <source>
        <dbReference type="ARBA" id="ARBA00018097"/>
    </source>
</evidence>
<comment type="catalytic activity">
    <reaction evidence="13">
        <text>(2R)-2,3-bisphosphoglycerate + H2O = (2R)-2-phosphoglycerate + phosphate</text>
        <dbReference type="Rhea" id="RHEA:27381"/>
        <dbReference type="ChEBI" id="CHEBI:15377"/>
        <dbReference type="ChEBI" id="CHEBI:43474"/>
        <dbReference type="ChEBI" id="CHEBI:58248"/>
        <dbReference type="ChEBI" id="CHEBI:58289"/>
        <dbReference type="EC" id="3.1.3.80"/>
    </reaction>
    <physiologicalReaction direction="left-to-right" evidence="13">
        <dbReference type="Rhea" id="RHEA:27382"/>
    </physiologicalReaction>
</comment>
<dbReference type="Proteomes" id="UP000794436">
    <property type="component" value="Unassembled WGS sequence"/>
</dbReference>
<reference evidence="14" key="1">
    <citation type="submission" date="2019-03" db="EMBL/GenBank/DDBJ databases">
        <title>Long read genome sequence of the mycoparasitic Pythium oligandrum ATCC 38472 isolated from sugarbeet rhizosphere.</title>
        <authorList>
            <person name="Gaulin E."/>
        </authorList>
    </citation>
    <scope>NUCLEOTIDE SEQUENCE</scope>
    <source>
        <strain evidence="14">ATCC 38472_TT</strain>
    </source>
</reference>
<comment type="subcellular location">
    <subcellularLocation>
        <location evidence="1">Membrane</location>
    </subcellularLocation>
</comment>
<keyword evidence="8" id="KW-0472">Membrane</keyword>
<dbReference type="GO" id="GO:0034417">
    <property type="term" value="F:bisphosphoglycerate 3-phosphatase activity"/>
    <property type="evidence" value="ECO:0007669"/>
    <property type="project" value="UniProtKB-EC"/>
</dbReference>
<keyword evidence="15" id="KW-1185">Reference proteome</keyword>
<comment type="catalytic activity">
    <reaction evidence="12">
        <text>1D-myo-inositol hexakisphosphate + H2O = 1D-myo-inositol 1,2,4,5,6-pentakisphosphate + phosphate</text>
        <dbReference type="Rhea" id="RHEA:16989"/>
        <dbReference type="ChEBI" id="CHEBI:15377"/>
        <dbReference type="ChEBI" id="CHEBI:43474"/>
        <dbReference type="ChEBI" id="CHEBI:57798"/>
        <dbReference type="ChEBI" id="CHEBI:58130"/>
        <dbReference type="EC" id="3.1.3.62"/>
    </reaction>
    <physiologicalReaction direction="left-to-right" evidence="12">
        <dbReference type="Rhea" id="RHEA:16990"/>
    </physiologicalReaction>
</comment>
<comment type="caution">
    <text evidence="14">The sequence shown here is derived from an EMBL/GenBank/DDBJ whole genome shotgun (WGS) entry which is preliminary data.</text>
</comment>
<name>A0A8K1CB55_PYTOL</name>
<gene>
    <name evidence="14" type="ORF">Poli38472_007332</name>
</gene>
<comment type="catalytic activity">
    <reaction evidence="11">
        <text>1D-myo-inositol 1,2,4,5,6-pentakisphosphate + H2O = 1D-myo-inositol 1,2,5,6-tetrakisphosphate + phosphate</text>
        <dbReference type="Rhea" id="RHEA:77115"/>
        <dbReference type="ChEBI" id="CHEBI:15377"/>
        <dbReference type="ChEBI" id="CHEBI:43474"/>
        <dbReference type="ChEBI" id="CHEBI:57798"/>
        <dbReference type="ChEBI" id="CHEBI:195535"/>
        <dbReference type="EC" id="3.1.3.62"/>
    </reaction>
    <physiologicalReaction direction="left-to-right" evidence="11">
        <dbReference type="Rhea" id="RHEA:77116"/>
    </physiologicalReaction>
</comment>
<evidence type="ECO:0000256" key="11">
    <source>
        <dbReference type="ARBA" id="ARBA00043671"/>
    </source>
</evidence>
<dbReference type="GO" id="GO:0003993">
    <property type="term" value="F:acid phosphatase activity"/>
    <property type="evidence" value="ECO:0007669"/>
    <property type="project" value="TreeGrafter"/>
</dbReference>
<evidence type="ECO:0000256" key="12">
    <source>
        <dbReference type="ARBA" id="ARBA00043691"/>
    </source>
</evidence>
<evidence type="ECO:0000256" key="13">
    <source>
        <dbReference type="ARBA" id="ARBA00043832"/>
    </source>
</evidence>
<proteinExistence type="inferred from homology"/>
<dbReference type="CDD" id="cd07061">
    <property type="entry name" value="HP_HAP_like"/>
    <property type="match status" value="1"/>
</dbReference>
<dbReference type="Gene3D" id="3.40.50.1240">
    <property type="entry name" value="Phosphoglycerate mutase-like"/>
    <property type="match status" value="1"/>
</dbReference>
<dbReference type="PANTHER" id="PTHR20963:SF8">
    <property type="entry name" value="MULTIPLE INOSITOL POLYPHOSPHATE PHOSPHATASE 1"/>
    <property type="match status" value="1"/>
</dbReference>
<evidence type="ECO:0000256" key="7">
    <source>
        <dbReference type="ARBA" id="ARBA00022801"/>
    </source>
</evidence>
<evidence type="ECO:0000313" key="15">
    <source>
        <dbReference type="Proteomes" id="UP000794436"/>
    </source>
</evidence>
<dbReference type="GO" id="GO:0052745">
    <property type="term" value="F:inositol phosphate phosphatase activity"/>
    <property type="evidence" value="ECO:0007669"/>
    <property type="project" value="TreeGrafter"/>
</dbReference>
<dbReference type="EC" id="3.1.3.80" evidence="3"/>
<dbReference type="InterPro" id="IPR000560">
    <property type="entry name" value="His_Pase_clade-2"/>
</dbReference>
<evidence type="ECO:0000313" key="14">
    <source>
        <dbReference type="EMBL" id="TMW59187.1"/>
    </source>
</evidence>
<evidence type="ECO:0000256" key="4">
    <source>
        <dbReference type="ARBA" id="ARBA00013040"/>
    </source>
</evidence>
<dbReference type="GO" id="GO:0016020">
    <property type="term" value="C:membrane"/>
    <property type="evidence" value="ECO:0007669"/>
    <property type="project" value="UniProtKB-SubCell"/>
</dbReference>
<comment type="catalytic activity">
    <reaction evidence="10">
        <text>1D-myo-inositol 1,2,5,6-tetrakisphosphate + H2O = 1D-myo-inositol 1,2,6-trisphosphate + phosphate</text>
        <dbReference type="Rhea" id="RHEA:77119"/>
        <dbReference type="ChEBI" id="CHEBI:15377"/>
        <dbReference type="ChEBI" id="CHEBI:43474"/>
        <dbReference type="ChEBI" id="CHEBI:195535"/>
        <dbReference type="ChEBI" id="CHEBI:195537"/>
        <dbReference type="EC" id="3.1.3.62"/>
    </reaction>
    <physiologicalReaction direction="left-to-right" evidence="10">
        <dbReference type="Rhea" id="RHEA:77120"/>
    </physiologicalReaction>
</comment>
<evidence type="ECO:0000256" key="10">
    <source>
        <dbReference type="ARBA" id="ARBA00043668"/>
    </source>
</evidence>
<dbReference type="Pfam" id="PF00328">
    <property type="entry name" value="His_Phos_2"/>
    <property type="match status" value="1"/>
</dbReference>
<evidence type="ECO:0000256" key="3">
    <source>
        <dbReference type="ARBA" id="ARBA00012976"/>
    </source>
</evidence>
<protein>
    <recommendedName>
        <fullName evidence="5">Multiple inositol polyphosphate phosphatase 1</fullName>
        <ecNumber evidence="4">3.1.3.62</ecNumber>
        <ecNumber evidence="3">3.1.3.80</ecNumber>
    </recommendedName>
    <alternativeName>
        <fullName evidence="9">2,3-bisphosphoglycerate 3-phosphatase</fullName>
    </alternativeName>
</protein>
<evidence type="ECO:0000256" key="6">
    <source>
        <dbReference type="ARBA" id="ARBA00022729"/>
    </source>
</evidence>
<keyword evidence="7" id="KW-0378">Hydrolase</keyword>
<dbReference type="InterPro" id="IPR029033">
    <property type="entry name" value="His_PPase_superfam"/>
</dbReference>
<dbReference type="PANTHER" id="PTHR20963">
    <property type="entry name" value="MULTIPLE INOSITOL POLYPHOSPHATE PHOSPHATASE-RELATED"/>
    <property type="match status" value="1"/>
</dbReference>
<accession>A0A8K1CB55</accession>
<dbReference type="EMBL" id="SPLM01000110">
    <property type="protein sequence ID" value="TMW59187.1"/>
    <property type="molecule type" value="Genomic_DNA"/>
</dbReference>
<organism evidence="14 15">
    <name type="scientific">Pythium oligandrum</name>
    <name type="common">Mycoparasitic fungus</name>
    <dbReference type="NCBI Taxonomy" id="41045"/>
    <lineage>
        <taxon>Eukaryota</taxon>
        <taxon>Sar</taxon>
        <taxon>Stramenopiles</taxon>
        <taxon>Oomycota</taxon>
        <taxon>Peronosporomycetes</taxon>
        <taxon>Pythiales</taxon>
        <taxon>Pythiaceae</taxon>
        <taxon>Pythium</taxon>
    </lineage>
</organism>
<sequence length="270" mass="30982">MAFASTFFDNPLEVVYDAHTEGSDRLLRFFDECPRYQREVKDKATAAIELTRYVGMKGVTDNIKVLRAKLNLPASADLNIGDVQTAYSACSFDLALNDRYDNWCSLMTEEMVKEVEFGEDLETFYEESHGYKINYEIASVLLKDIHQNIMDLIDRKSSVVGNFRFAHGETTMPLLTLLGFVDKTRLTADMPPREIDARKFRTSRLALFMANIEFRLYKKRGSAAKYAQVRVNEQPMKVPGCDDSICDLKKFEIIYKKALTSYNFDKECAI</sequence>
<dbReference type="SUPFAM" id="SSF53254">
    <property type="entry name" value="Phosphoglycerate mutase-like"/>
    <property type="match status" value="1"/>
</dbReference>
<dbReference type="AlphaFoldDB" id="A0A8K1CB55"/>
<dbReference type="EC" id="3.1.3.62" evidence="4"/>
<keyword evidence="6" id="KW-0732">Signal</keyword>
<dbReference type="OrthoDB" id="6509975at2759"/>
<evidence type="ECO:0000256" key="2">
    <source>
        <dbReference type="ARBA" id="ARBA00008422"/>
    </source>
</evidence>
<evidence type="ECO:0000256" key="1">
    <source>
        <dbReference type="ARBA" id="ARBA00004370"/>
    </source>
</evidence>
<evidence type="ECO:0000256" key="8">
    <source>
        <dbReference type="ARBA" id="ARBA00023136"/>
    </source>
</evidence>
<comment type="similarity">
    <text evidence="2">Belongs to the histidine acid phosphatase family. MINPP1 subfamily.</text>
</comment>
<evidence type="ECO:0000256" key="9">
    <source>
        <dbReference type="ARBA" id="ARBA00031642"/>
    </source>
</evidence>